<organism evidence="2 3">
    <name type="scientific">Saccharothrix espanaensis (strain ATCC 51144 / DSM 44229 / JCM 9112 / NBRC 15066 / NRRL 15764)</name>
    <dbReference type="NCBI Taxonomy" id="1179773"/>
    <lineage>
        <taxon>Bacteria</taxon>
        <taxon>Bacillati</taxon>
        <taxon>Actinomycetota</taxon>
        <taxon>Actinomycetes</taxon>
        <taxon>Pseudonocardiales</taxon>
        <taxon>Pseudonocardiaceae</taxon>
        <taxon>Saccharothrix</taxon>
    </lineage>
</organism>
<protein>
    <recommendedName>
        <fullName evidence="4">Lipoprotein</fullName>
    </recommendedName>
</protein>
<feature type="chain" id="PRO_5039068311" description="Lipoprotein" evidence="1">
    <location>
        <begin position="18"/>
        <end position="229"/>
    </location>
</feature>
<dbReference type="RefSeq" id="WP_015101613.1">
    <property type="nucleotide sequence ID" value="NC_019673.1"/>
</dbReference>
<feature type="signal peptide" evidence="1">
    <location>
        <begin position="1"/>
        <end position="17"/>
    </location>
</feature>
<evidence type="ECO:0008006" key="4">
    <source>
        <dbReference type="Google" id="ProtNLM"/>
    </source>
</evidence>
<proteinExistence type="predicted"/>
<evidence type="ECO:0000313" key="3">
    <source>
        <dbReference type="Proteomes" id="UP000006281"/>
    </source>
</evidence>
<gene>
    <name evidence="2" type="ordered locus">BN6_42140</name>
</gene>
<dbReference type="Proteomes" id="UP000006281">
    <property type="component" value="Chromosome"/>
</dbReference>
<keyword evidence="1" id="KW-0732">Signal</keyword>
<dbReference type="OrthoDB" id="3427828at2"/>
<evidence type="ECO:0000313" key="2">
    <source>
        <dbReference type="EMBL" id="CCH31501.1"/>
    </source>
</evidence>
<reference evidence="2 3" key="1">
    <citation type="journal article" date="2012" name="BMC Genomics">
        <title>Complete genome sequence of Saccharothrix espanaensis DSM 44229T and comparison to the other completely sequenced Pseudonocardiaceae.</title>
        <authorList>
            <person name="Strobel T."/>
            <person name="Al-Dilaimi A."/>
            <person name="Blom J."/>
            <person name="Gessner A."/>
            <person name="Kalinowski J."/>
            <person name="Luzhetska M."/>
            <person name="Puhler A."/>
            <person name="Szczepanowski R."/>
            <person name="Bechthold A."/>
            <person name="Ruckert C."/>
        </authorList>
    </citation>
    <scope>NUCLEOTIDE SEQUENCE [LARGE SCALE GENOMIC DNA]</scope>
    <source>
        <strain evidence="3">ATCC 51144 / DSM 44229 / JCM 9112 / NBRC 15066 / NRRL 15764</strain>
    </source>
</reference>
<dbReference type="EMBL" id="HE804045">
    <property type="protein sequence ID" value="CCH31501.1"/>
    <property type="molecule type" value="Genomic_DNA"/>
</dbReference>
<dbReference type="KEGG" id="sesp:BN6_42140"/>
<accession>K0JZH3</accession>
<dbReference type="PATRIC" id="fig|1179773.3.peg.4218"/>
<dbReference type="Gene3D" id="2.50.20.20">
    <property type="match status" value="1"/>
</dbReference>
<dbReference type="PROSITE" id="PS51257">
    <property type="entry name" value="PROKAR_LIPOPROTEIN"/>
    <property type="match status" value="1"/>
</dbReference>
<dbReference type="HOGENOM" id="CLU_1209097_0_0_11"/>
<evidence type="ECO:0000256" key="1">
    <source>
        <dbReference type="SAM" id="SignalP"/>
    </source>
</evidence>
<keyword evidence="3" id="KW-1185">Reference proteome</keyword>
<dbReference type="AlphaFoldDB" id="K0JZH3"/>
<sequence>MRVIIVLVALLAAGCTADPNRFIAPMTKEDLLRDLPQRMRDAHTVRFTSRRSDDADRAPTTGALRWDGDDLDLSTDDGAGATVLLDGVVYDRLPPTVDVTLPEGKTWVRSDRAATDRFATGNKAARDALPTWWSPTRGLDRAGDQVALTERSDQPLDNEHTTRYTFGHQDRVYRLWIDDRGLPVRVEVDRAAQDGSPVTDTTDYRDWGGAVAIDAPPADLTCGSAEVQF</sequence>
<name>K0JZH3_SACES</name>